<dbReference type="AlphaFoldDB" id="A0A5C5RHK9"/>
<feature type="domain" description="DUF7847" evidence="3">
    <location>
        <begin position="96"/>
        <end position="350"/>
    </location>
</feature>
<keyword evidence="2" id="KW-0472">Membrane</keyword>
<dbReference type="OrthoDB" id="121140at2"/>
<sequence length="410" mass="42680">MNPDGSGNQPSYGQNGQGGTPYYGAPQPGYPESGYPQYGYQQLGPPPYPAGGQWGQPYGQVPQGYPQPGPGWGAPDVKVGTVPLRPLDLGGLYNGAFAAIRANPGVMVGLTAAFVVIAQLITFLAQIPLTRVEVNSDSDSDEFLSGMLGAMGVSVGVGLIAAVASLFLSGVLTIAVARSVMGERTGPAGAMRAIGPRILPLIGLSLLQFVIFLVPILLVMALIVLIAVTTDAGPVVAILVALLLFGVLLVGYLAVLPTISLAFPAVVLERVGPITALQRGYALQRPGFWRVLGVLVLTYVISGVVTTVVTIPFTATGTILSGSGGVENIAGSTVAGLALASVGAAIGQFLTVPFLAGVQTLLYVDQRMRNEHFDQVLRDEALRRWQTGAVAVPTDALWQHQPQPAPTSWY</sequence>
<evidence type="ECO:0000256" key="1">
    <source>
        <dbReference type="SAM" id="MobiDB-lite"/>
    </source>
</evidence>
<evidence type="ECO:0000259" key="3">
    <source>
        <dbReference type="Pfam" id="PF25231"/>
    </source>
</evidence>
<keyword evidence="2" id="KW-0812">Transmembrane</keyword>
<name>A0A5C5RHK9_9ACTN</name>
<dbReference type="PANTHER" id="PTHR33133">
    <property type="entry name" value="OS08G0107100 PROTEIN-RELATED"/>
    <property type="match status" value="1"/>
</dbReference>
<organism evidence="4 5">
    <name type="scientific">Tsukamurella sputi</name>
    <dbReference type="NCBI Taxonomy" id="2591848"/>
    <lineage>
        <taxon>Bacteria</taxon>
        <taxon>Bacillati</taxon>
        <taxon>Actinomycetota</taxon>
        <taxon>Actinomycetes</taxon>
        <taxon>Mycobacteriales</taxon>
        <taxon>Tsukamurellaceae</taxon>
        <taxon>Tsukamurella</taxon>
    </lineage>
</organism>
<feature type="transmembrane region" description="Helical" evidence="2">
    <location>
        <begin position="335"/>
        <end position="364"/>
    </location>
</feature>
<feature type="transmembrane region" description="Helical" evidence="2">
    <location>
        <begin position="147"/>
        <end position="177"/>
    </location>
</feature>
<dbReference type="Pfam" id="PF25231">
    <property type="entry name" value="DUF7847"/>
    <property type="match status" value="1"/>
</dbReference>
<dbReference type="PANTHER" id="PTHR33133:SF1">
    <property type="entry name" value="EXPRESSED PROTEIN-RELATED"/>
    <property type="match status" value="1"/>
</dbReference>
<keyword evidence="5" id="KW-1185">Reference proteome</keyword>
<accession>A0A5C5RHK9</accession>
<feature type="transmembrane region" description="Helical" evidence="2">
    <location>
        <begin position="235"/>
        <end position="268"/>
    </location>
</feature>
<feature type="transmembrane region" description="Helical" evidence="2">
    <location>
        <begin position="198"/>
        <end position="229"/>
    </location>
</feature>
<feature type="transmembrane region" description="Helical" evidence="2">
    <location>
        <begin position="106"/>
        <end position="127"/>
    </location>
</feature>
<proteinExistence type="predicted"/>
<keyword evidence="2" id="KW-1133">Transmembrane helix</keyword>
<evidence type="ECO:0000256" key="2">
    <source>
        <dbReference type="SAM" id="Phobius"/>
    </source>
</evidence>
<protein>
    <recommendedName>
        <fullName evidence="3">DUF7847 domain-containing protein</fullName>
    </recommendedName>
</protein>
<feature type="region of interest" description="Disordered" evidence="1">
    <location>
        <begin position="1"/>
        <end position="55"/>
    </location>
</feature>
<feature type="transmembrane region" description="Helical" evidence="2">
    <location>
        <begin position="288"/>
        <end position="315"/>
    </location>
</feature>
<comment type="caution">
    <text evidence="4">The sequence shown here is derived from an EMBL/GenBank/DDBJ whole genome shotgun (WGS) entry which is preliminary data.</text>
</comment>
<reference evidence="4 5" key="1">
    <citation type="submission" date="2019-08" db="EMBL/GenBank/DDBJ databases">
        <title>Tsukamurella conjunctivitidis sp. nov., Tsukamurella assacharolytica sp. nov. and Tsukamurella sputae sp. nov. isolated from patients with conjunctivitis, bacteraemia (lymphoma) and respiratory infection (sputum) in Hong Kong.</title>
        <authorList>
            <person name="Fok K.M.N."/>
            <person name="Fong J.Y.H."/>
        </authorList>
    </citation>
    <scope>NUCLEOTIDE SEQUENCE [LARGE SCALE GENOMIC DNA]</scope>
    <source>
        <strain evidence="4 5">HKU70</strain>
    </source>
</reference>
<feature type="compositionally biased region" description="Polar residues" evidence="1">
    <location>
        <begin position="1"/>
        <end position="14"/>
    </location>
</feature>
<dbReference type="RefSeq" id="WP_146437736.1">
    <property type="nucleotide sequence ID" value="NZ_VIGV01000015.1"/>
</dbReference>
<dbReference type="Proteomes" id="UP000319792">
    <property type="component" value="Unassembled WGS sequence"/>
</dbReference>
<evidence type="ECO:0000313" key="4">
    <source>
        <dbReference type="EMBL" id="TWS21863.1"/>
    </source>
</evidence>
<evidence type="ECO:0000313" key="5">
    <source>
        <dbReference type="Proteomes" id="UP000319792"/>
    </source>
</evidence>
<dbReference type="InterPro" id="IPR057169">
    <property type="entry name" value="DUF7847"/>
</dbReference>
<feature type="compositionally biased region" description="Low complexity" evidence="1">
    <location>
        <begin position="34"/>
        <end position="43"/>
    </location>
</feature>
<gene>
    <name evidence="4" type="ORF">FK268_22770</name>
</gene>
<dbReference type="EMBL" id="VIGV01000015">
    <property type="protein sequence ID" value="TWS21863.1"/>
    <property type="molecule type" value="Genomic_DNA"/>
</dbReference>